<dbReference type="HAMAP" id="MF_00421">
    <property type="entry name" value="PurQ"/>
    <property type="match status" value="1"/>
</dbReference>
<evidence type="ECO:0000256" key="1">
    <source>
        <dbReference type="ARBA" id="ARBA00022490"/>
    </source>
</evidence>
<dbReference type="InterPro" id="IPR010075">
    <property type="entry name" value="PRibForGlyAmidine_synth_PurQ"/>
</dbReference>
<dbReference type="SMART" id="SM01211">
    <property type="entry name" value="GATase_5"/>
    <property type="match status" value="1"/>
</dbReference>
<comment type="subunit">
    <text evidence="8">Part of the FGAM synthase complex composed of 1 PurL, 1 PurQ and 2 PurS subunits.</text>
</comment>
<evidence type="ECO:0000313" key="9">
    <source>
        <dbReference type="EMBL" id="SLM11361.1"/>
    </source>
</evidence>
<keyword evidence="6 8" id="KW-0067">ATP-binding</keyword>
<feature type="active site" evidence="8">
    <location>
        <position position="221"/>
    </location>
</feature>
<dbReference type="NCBIfam" id="TIGR01737">
    <property type="entry name" value="FGAM_synth_I"/>
    <property type="match status" value="1"/>
</dbReference>
<sequence length="253" mass="27287">MKALVLKAPGTNRDYDVAEAIEYAGGTTVLLPLSELRERPALLLDYGMLVIPGGFSYGDALGAGKLLALDFECFFAEAVMRFVEEKRPVLGICNGFQALIKTGILPGAPFERHTFTLAQNARGNFECRWVRLRASTSNSIWTRGIEGFSCPVAHGEGRFASSLPNVVESLRVAGCIALEYANERGEPAQGSYPDNPNGSIGDIAGICNSDGNVLGLMPHPENAVFPWQSASMPGWAEDGALRLFRNGIEYARS</sequence>
<dbReference type="Gene3D" id="3.40.50.880">
    <property type="match status" value="1"/>
</dbReference>
<dbReference type="PIRSF" id="PIRSF001586">
    <property type="entry name" value="FGAM_synth_I"/>
    <property type="match status" value="1"/>
</dbReference>
<evidence type="ECO:0000256" key="7">
    <source>
        <dbReference type="ARBA" id="ARBA00022962"/>
    </source>
</evidence>
<dbReference type="GO" id="GO:0005737">
    <property type="term" value="C:cytoplasm"/>
    <property type="evidence" value="ECO:0007669"/>
    <property type="project" value="UniProtKB-SubCell"/>
</dbReference>
<dbReference type="EC" id="6.3.5.3" evidence="8"/>
<dbReference type="GO" id="GO:0005524">
    <property type="term" value="F:ATP binding"/>
    <property type="evidence" value="ECO:0007669"/>
    <property type="project" value="UniProtKB-KW"/>
</dbReference>
<dbReference type="EC" id="3.5.1.2" evidence="8"/>
<comment type="function">
    <text evidence="8">Part of the phosphoribosylformylglycinamidine synthase complex involved in the purines biosynthetic pathway. Catalyzes the ATP-dependent conversion of formylglycinamide ribonucleotide (FGAR) and glutamine to yield formylglycinamidine ribonucleotide (FGAM) and glutamate. The FGAM synthase complex is composed of three subunits. PurQ produces an ammonia molecule by converting glutamine to glutamate. PurL transfers the ammonia molecule to FGAR to form FGAM in an ATP-dependent manner. PurS interacts with PurQ and PurL and is thought to assist in the transfer of the ammonia molecule from PurQ to PurL.</text>
</comment>
<reference evidence="9" key="1">
    <citation type="submission" date="2017-02" db="EMBL/GenBank/DDBJ databases">
        <authorList>
            <person name="Regsiter A."/>
            <person name="William W."/>
        </authorList>
    </citation>
    <scope>NUCLEOTIDE SEQUENCE</scope>
    <source>
        <strain evidence="9">Bib</strain>
    </source>
</reference>
<gene>
    <name evidence="8 9" type="primary">purQ</name>
    <name evidence="9" type="ORF">SPIROBIBN47_190051</name>
</gene>
<dbReference type="GO" id="GO:0004642">
    <property type="term" value="F:phosphoribosylformylglycinamidine synthase activity"/>
    <property type="evidence" value="ECO:0007669"/>
    <property type="project" value="UniProtKB-UniRule"/>
</dbReference>
<comment type="pathway">
    <text evidence="8">Purine metabolism; IMP biosynthesis via de novo pathway; 5-amino-1-(5-phospho-D-ribosyl)imidazole from N(2)-formyl-N(1)-(5-phospho-D-ribosyl)glycinamide: step 1/2.</text>
</comment>
<comment type="subcellular location">
    <subcellularLocation>
        <location evidence="8">Cytoplasm</location>
    </subcellularLocation>
</comment>
<name>A0A3P3XGR8_9SPIR</name>
<keyword evidence="5 8" id="KW-0378">Hydrolase</keyword>
<dbReference type="AlphaFoldDB" id="A0A3P3XGR8"/>
<keyword evidence="4 8" id="KW-0658">Purine biosynthesis</keyword>
<feature type="active site" evidence="8">
    <location>
        <position position="219"/>
    </location>
</feature>
<protein>
    <recommendedName>
        <fullName evidence="8">Phosphoribosylformylglycinamidine synthase subunit PurQ</fullName>
        <shortName evidence="8">FGAM synthase</shortName>
        <ecNumber evidence="8">6.3.5.3</ecNumber>
    </recommendedName>
    <alternativeName>
        <fullName evidence="8">Formylglycinamide ribonucleotide amidotransferase subunit I</fullName>
        <shortName evidence="8">FGAR amidotransferase I</shortName>
        <shortName evidence="8">FGAR-AT I</shortName>
    </alternativeName>
    <alternativeName>
        <fullName evidence="8">Glutaminase PurQ</fullName>
        <ecNumber evidence="8">3.5.1.2</ecNumber>
    </alternativeName>
    <alternativeName>
        <fullName evidence="8">Phosphoribosylformylglycinamidine synthase subunit I</fullName>
    </alternativeName>
</protein>
<keyword evidence="7 8" id="KW-0315">Glutamine amidotransferase</keyword>
<evidence type="ECO:0000256" key="4">
    <source>
        <dbReference type="ARBA" id="ARBA00022755"/>
    </source>
</evidence>
<evidence type="ECO:0000256" key="6">
    <source>
        <dbReference type="ARBA" id="ARBA00022840"/>
    </source>
</evidence>
<dbReference type="PANTHER" id="PTHR10099:SF1">
    <property type="entry name" value="PHOSPHORIBOSYLFORMYLGLYCINAMIDINE SYNTHASE"/>
    <property type="match status" value="1"/>
</dbReference>
<dbReference type="PROSITE" id="PS51273">
    <property type="entry name" value="GATASE_TYPE_1"/>
    <property type="match status" value="1"/>
</dbReference>
<accession>A0A3P3XGR8</accession>
<comment type="catalytic activity">
    <reaction evidence="8">
        <text>L-glutamine + H2O = L-glutamate + NH4(+)</text>
        <dbReference type="Rhea" id="RHEA:15889"/>
        <dbReference type="ChEBI" id="CHEBI:15377"/>
        <dbReference type="ChEBI" id="CHEBI:28938"/>
        <dbReference type="ChEBI" id="CHEBI:29985"/>
        <dbReference type="ChEBI" id="CHEBI:58359"/>
        <dbReference type="EC" id="3.5.1.2"/>
    </reaction>
</comment>
<dbReference type="UniPathway" id="UPA00074">
    <property type="reaction ID" value="UER00128"/>
</dbReference>
<evidence type="ECO:0000256" key="8">
    <source>
        <dbReference type="HAMAP-Rule" id="MF_00421"/>
    </source>
</evidence>
<keyword evidence="3 8" id="KW-0547">Nucleotide-binding</keyword>
<keyword evidence="2 8" id="KW-0436">Ligase</keyword>
<dbReference type="PANTHER" id="PTHR10099">
    <property type="entry name" value="PHOSPHORIBOSYLFORMYLGLYCINAMIDINE SYNTHASE"/>
    <property type="match status" value="1"/>
</dbReference>
<dbReference type="GO" id="GO:0004359">
    <property type="term" value="F:glutaminase activity"/>
    <property type="evidence" value="ECO:0007669"/>
    <property type="project" value="UniProtKB-EC"/>
</dbReference>
<evidence type="ECO:0000256" key="5">
    <source>
        <dbReference type="ARBA" id="ARBA00022801"/>
    </source>
</evidence>
<evidence type="ECO:0000256" key="3">
    <source>
        <dbReference type="ARBA" id="ARBA00022741"/>
    </source>
</evidence>
<organism evidence="9">
    <name type="scientific">uncultured spirochete</name>
    <dbReference type="NCBI Taxonomy" id="156406"/>
    <lineage>
        <taxon>Bacteria</taxon>
        <taxon>Pseudomonadati</taxon>
        <taxon>Spirochaetota</taxon>
        <taxon>Spirochaetia</taxon>
        <taxon>Spirochaetales</taxon>
        <taxon>environmental samples</taxon>
    </lineage>
</organism>
<dbReference type="Pfam" id="PF13507">
    <property type="entry name" value="GATase_5"/>
    <property type="match status" value="1"/>
</dbReference>
<evidence type="ECO:0000256" key="2">
    <source>
        <dbReference type="ARBA" id="ARBA00022598"/>
    </source>
</evidence>
<keyword evidence="1 8" id="KW-0963">Cytoplasm</keyword>
<dbReference type="SUPFAM" id="SSF52317">
    <property type="entry name" value="Class I glutamine amidotransferase-like"/>
    <property type="match status" value="1"/>
</dbReference>
<feature type="active site" description="Nucleophile" evidence="8">
    <location>
        <position position="93"/>
    </location>
</feature>
<dbReference type="InterPro" id="IPR029062">
    <property type="entry name" value="Class_I_gatase-like"/>
</dbReference>
<proteinExistence type="inferred from homology"/>
<dbReference type="GO" id="GO:0006189">
    <property type="term" value="P:'de novo' IMP biosynthetic process"/>
    <property type="evidence" value="ECO:0007669"/>
    <property type="project" value="UniProtKB-UniRule"/>
</dbReference>
<comment type="catalytic activity">
    <reaction evidence="8">
        <text>N(2)-formyl-N(1)-(5-phospho-beta-D-ribosyl)glycinamide + L-glutamine + ATP + H2O = 2-formamido-N(1)-(5-O-phospho-beta-D-ribosyl)acetamidine + L-glutamate + ADP + phosphate + H(+)</text>
        <dbReference type="Rhea" id="RHEA:17129"/>
        <dbReference type="ChEBI" id="CHEBI:15377"/>
        <dbReference type="ChEBI" id="CHEBI:15378"/>
        <dbReference type="ChEBI" id="CHEBI:29985"/>
        <dbReference type="ChEBI" id="CHEBI:30616"/>
        <dbReference type="ChEBI" id="CHEBI:43474"/>
        <dbReference type="ChEBI" id="CHEBI:58359"/>
        <dbReference type="ChEBI" id="CHEBI:147286"/>
        <dbReference type="ChEBI" id="CHEBI:147287"/>
        <dbReference type="ChEBI" id="CHEBI:456216"/>
        <dbReference type="EC" id="6.3.5.3"/>
    </reaction>
</comment>
<dbReference type="EMBL" id="FWDM01000011">
    <property type="protein sequence ID" value="SLM11361.1"/>
    <property type="molecule type" value="Genomic_DNA"/>
</dbReference>